<name>A0A1F5HSZ6_9BACT</name>
<gene>
    <name evidence="2" type="ORF">A2W70_01950</name>
</gene>
<dbReference type="AlphaFoldDB" id="A0A1F5HSZ6"/>
<keyword evidence="1" id="KW-1133">Transmembrane helix</keyword>
<proteinExistence type="predicted"/>
<keyword evidence="1" id="KW-0472">Membrane</keyword>
<evidence type="ECO:0000256" key="1">
    <source>
        <dbReference type="SAM" id="Phobius"/>
    </source>
</evidence>
<protein>
    <recommendedName>
        <fullName evidence="4">Prepilin-type N-terminal cleavage/methylation domain-containing protein</fullName>
    </recommendedName>
</protein>
<dbReference type="Proteomes" id="UP000177747">
    <property type="component" value="Unassembled WGS sequence"/>
</dbReference>
<feature type="transmembrane region" description="Helical" evidence="1">
    <location>
        <begin position="21"/>
        <end position="46"/>
    </location>
</feature>
<evidence type="ECO:0000313" key="3">
    <source>
        <dbReference type="Proteomes" id="UP000177747"/>
    </source>
</evidence>
<dbReference type="STRING" id="1797731.A2W70_01950"/>
<evidence type="ECO:0000313" key="2">
    <source>
        <dbReference type="EMBL" id="OGE07180.1"/>
    </source>
</evidence>
<dbReference type="EMBL" id="MFBU01000009">
    <property type="protein sequence ID" value="OGE07180.1"/>
    <property type="molecule type" value="Genomic_DNA"/>
</dbReference>
<accession>A0A1F5HSZ6</accession>
<sequence>MSKNKPDTRYQIPDTKFLGQSLIEVVIAMAVIVGLAVALVTTTLVVQKASRTAKNNTQATKLVQQNIEQVRVYRDRKGYASIPDGGSCYTLSSGDPDPLSWFFSASFDCSGSGQQITLGKTNFDRKIKIETDASTKKVTVTVSWTDSGGTQSVSNQTILSSGL</sequence>
<keyword evidence="1" id="KW-0812">Transmembrane</keyword>
<comment type="caution">
    <text evidence="2">The sequence shown here is derived from an EMBL/GenBank/DDBJ whole genome shotgun (WGS) entry which is preliminary data.</text>
</comment>
<organism evidence="2 3">
    <name type="scientific">Candidatus Curtissbacteria bacterium RIFCSPLOWO2_02_41_11</name>
    <dbReference type="NCBI Taxonomy" id="1797731"/>
    <lineage>
        <taxon>Bacteria</taxon>
        <taxon>Candidatus Curtissiibacteriota</taxon>
    </lineage>
</organism>
<reference evidence="2 3" key="1">
    <citation type="journal article" date="2016" name="Nat. Commun.">
        <title>Thousands of microbial genomes shed light on interconnected biogeochemical processes in an aquifer system.</title>
        <authorList>
            <person name="Anantharaman K."/>
            <person name="Brown C.T."/>
            <person name="Hug L.A."/>
            <person name="Sharon I."/>
            <person name="Castelle C.J."/>
            <person name="Probst A.J."/>
            <person name="Thomas B.C."/>
            <person name="Singh A."/>
            <person name="Wilkins M.J."/>
            <person name="Karaoz U."/>
            <person name="Brodie E.L."/>
            <person name="Williams K.H."/>
            <person name="Hubbard S.S."/>
            <person name="Banfield J.F."/>
        </authorList>
    </citation>
    <scope>NUCLEOTIDE SEQUENCE [LARGE SCALE GENOMIC DNA]</scope>
</reference>
<evidence type="ECO:0008006" key="4">
    <source>
        <dbReference type="Google" id="ProtNLM"/>
    </source>
</evidence>